<reference evidence="15 16" key="1">
    <citation type="journal article" date="2006" name="Nature">
        <title>Global trends of whole-genome duplications revealed by the ciliate Paramecium tetraurelia.</title>
        <authorList>
            <consortium name="Genoscope"/>
            <person name="Aury J.-M."/>
            <person name="Jaillon O."/>
            <person name="Duret L."/>
            <person name="Noel B."/>
            <person name="Jubin C."/>
            <person name="Porcel B.M."/>
            <person name="Segurens B."/>
            <person name="Daubin V."/>
            <person name="Anthouard V."/>
            <person name="Aiach N."/>
            <person name="Arnaiz O."/>
            <person name="Billaut A."/>
            <person name="Beisson J."/>
            <person name="Blanc I."/>
            <person name="Bouhouche K."/>
            <person name="Camara F."/>
            <person name="Duharcourt S."/>
            <person name="Guigo R."/>
            <person name="Gogendeau D."/>
            <person name="Katinka M."/>
            <person name="Keller A.-M."/>
            <person name="Kissmehl R."/>
            <person name="Klotz C."/>
            <person name="Koll F."/>
            <person name="Le Moue A."/>
            <person name="Lepere C."/>
            <person name="Malinsky S."/>
            <person name="Nowacki M."/>
            <person name="Nowak J.K."/>
            <person name="Plattner H."/>
            <person name="Poulain J."/>
            <person name="Ruiz F."/>
            <person name="Serrano V."/>
            <person name="Zagulski M."/>
            <person name="Dessen P."/>
            <person name="Betermier M."/>
            <person name="Weissenbach J."/>
            <person name="Scarpelli C."/>
            <person name="Schachter V."/>
            <person name="Sperling L."/>
            <person name="Meyer E."/>
            <person name="Cohen J."/>
            <person name="Wincker P."/>
        </authorList>
    </citation>
    <scope>NUCLEOTIDE SEQUENCE [LARGE SCALE GENOMIC DNA]</scope>
    <source>
        <strain evidence="15 16">Stock d4-2</strain>
    </source>
</reference>
<dbReference type="GO" id="GO:0030286">
    <property type="term" value="C:dynein complex"/>
    <property type="evidence" value="ECO:0007669"/>
    <property type="project" value="UniProtKB-KW"/>
</dbReference>
<organism evidence="15 16">
    <name type="scientific">Paramecium tetraurelia</name>
    <dbReference type="NCBI Taxonomy" id="5888"/>
    <lineage>
        <taxon>Eukaryota</taxon>
        <taxon>Sar</taxon>
        <taxon>Alveolata</taxon>
        <taxon>Ciliophora</taxon>
        <taxon>Intramacronucleata</taxon>
        <taxon>Oligohymenophorea</taxon>
        <taxon>Peniculida</taxon>
        <taxon>Parameciidae</taxon>
        <taxon>Paramecium</taxon>
    </lineage>
</organism>
<dbReference type="InterPro" id="IPR042228">
    <property type="entry name" value="Dynein_linker_3"/>
</dbReference>
<dbReference type="Pfam" id="PF12774">
    <property type="entry name" value="AAA_6"/>
    <property type="match status" value="1"/>
</dbReference>
<dbReference type="Gene3D" id="3.20.180.20">
    <property type="entry name" value="Dynein heavy chain, N-terminal domain 2"/>
    <property type="match status" value="1"/>
</dbReference>
<evidence type="ECO:0000256" key="10">
    <source>
        <dbReference type="ARBA" id="ARBA00023175"/>
    </source>
</evidence>
<dbReference type="PANTHER" id="PTHR45703:SF36">
    <property type="entry name" value="DYNEIN HEAVY CHAIN, CYTOPLASMIC"/>
    <property type="match status" value="1"/>
</dbReference>
<dbReference type="FunFam" id="3.20.180.20:FF:000001">
    <property type="entry name" value="Dynein axonemal heavy chain 5"/>
    <property type="match status" value="1"/>
</dbReference>
<evidence type="ECO:0000256" key="1">
    <source>
        <dbReference type="ARBA" id="ARBA00004430"/>
    </source>
</evidence>
<keyword evidence="2" id="KW-0963">Cytoplasm</keyword>
<dbReference type="AlphaFoldDB" id="A0EEA4"/>
<dbReference type="Pfam" id="PF08393">
    <property type="entry name" value="DHC_N2"/>
    <property type="match status" value="1"/>
</dbReference>
<evidence type="ECO:0000256" key="8">
    <source>
        <dbReference type="ARBA" id="ARBA00023054"/>
    </source>
</evidence>
<dbReference type="InterPro" id="IPR013602">
    <property type="entry name" value="Dynein_heavy_linker"/>
</dbReference>
<gene>
    <name evidence="15" type="ORF">GSPATT00025966001</name>
</gene>
<dbReference type="OrthoDB" id="424310at2759"/>
<dbReference type="GO" id="GO:0005524">
    <property type="term" value="F:ATP binding"/>
    <property type="evidence" value="ECO:0007669"/>
    <property type="project" value="UniProtKB-KW"/>
</dbReference>
<dbReference type="OMA" id="KSHFIFE"/>
<evidence type="ECO:0000256" key="5">
    <source>
        <dbReference type="ARBA" id="ARBA00022741"/>
    </source>
</evidence>
<keyword evidence="7" id="KW-0243">Dynein</keyword>
<dbReference type="RefSeq" id="XP_001461018.1">
    <property type="nucleotide sequence ID" value="XM_001460981.1"/>
</dbReference>
<dbReference type="InParanoid" id="A0EEA4"/>
<dbReference type="InterPro" id="IPR027417">
    <property type="entry name" value="P-loop_NTPase"/>
</dbReference>
<evidence type="ECO:0000256" key="9">
    <source>
        <dbReference type="ARBA" id="ARBA00023069"/>
    </source>
</evidence>
<dbReference type="GO" id="GO:0045505">
    <property type="term" value="F:dynein intermediate chain binding"/>
    <property type="evidence" value="ECO:0007669"/>
    <property type="project" value="InterPro"/>
</dbReference>
<dbReference type="Proteomes" id="UP000000600">
    <property type="component" value="Unassembled WGS sequence"/>
</dbReference>
<dbReference type="KEGG" id="ptm:GSPATT00025966001"/>
<dbReference type="SUPFAM" id="SSF52540">
    <property type="entry name" value="P-loop containing nucleoside triphosphate hydrolases"/>
    <property type="match status" value="2"/>
</dbReference>
<keyword evidence="3" id="KW-0493">Microtubule</keyword>
<keyword evidence="11" id="KW-0206">Cytoskeleton</keyword>
<dbReference type="PANTHER" id="PTHR45703">
    <property type="entry name" value="DYNEIN HEAVY CHAIN"/>
    <property type="match status" value="1"/>
</dbReference>
<evidence type="ECO:0000313" key="16">
    <source>
        <dbReference type="Proteomes" id="UP000000600"/>
    </source>
</evidence>
<keyword evidence="4" id="KW-0677">Repeat</keyword>
<evidence type="ECO:0008006" key="17">
    <source>
        <dbReference type="Google" id="ProtNLM"/>
    </source>
</evidence>
<dbReference type="GO" id="GO:0051959">
    <property type="term" value="F:dynein light intermediate chain binding"/>
    <property type="evidence" value="ECO:0007669"/>
    <property type="project" value="InterPro"/>
</dbReference>
<dbReference type="GO" id="GO:0007018">
    <property type="term" value="P:microtubule-based movement"/>
    <property type="evidence" value="ECO:0007669"/>
    <property type="project" value="InterPro"/>
</dbReference>
<keyword evidence="10" id="KW-0505">Motor protein</keyword>
<dbReference type="EMBL" id="CT868673">
    <property type="protein sequence ID" value="CAK93621.1"/>
    <property type="molecule type" value="Genomic_DNA"/>
</dbReference>
<evidence type="ECO:0000256" key="3">
    <source>
        <dbReference type="ARBA" id="ARBA00022701"/>
    </source>
</evidence>
<evidence type="ECO:0000256" key="6">
    <source>
        <dbReference type="ARBA" id="ARBA00022840"/>
    </source>
</evidence>
<evidence type="ECO:0000259" key="13">
    <source>
        <dbReference type="Pfam" id="PF08393"/>
    </source>
</evidence>
<dbReference type="eggNOG" id="KOG3595">
    <property type="taxonomic scope" value="Eukaryota"/>
</dbReference>
<feature type="domain" description="Dynein heavy chain hydrolytic ATP-binding dynein motor region" evidence="14">
    <location>
        <begin position="317"/>
        <end position="580"/>
    </location>
</feature>
<evidence type="ECO:0000256" key="11">
    <source>
        <dbReference type="ARBA" id="ARBA00023212"/>
    </source>
</evidence>
<dbReference type="FunFam" id="1.10.8.710:FF:000004">
    <property type="entry name" value="Dynein axonemal heavy chain 6"/>
    <property type="match status" value="1"/>
</dbReference>
<dbReference type="GO" id="GO:0040001">
    <property type="term" value="P:establishment of mitotic spindle localization"/>
    <property type="evidence" value="ECO:0000318"/>
    <property type="project" value="GO_Central"/>
</dbReference>
<keyword evidence="6" id="KW-0067">ATP-binding</keyword>
<dbReference type="Gene3D" id="3.40.50.300">
    <property type="entry name" value="P-loop containing nucleotide triphosphate hydrolases"/>
    <property type="match status" value="2"/>
</dbReference>
<keyword evidence="12" id="KW-0966">Cell projection</keyword>
<dbReference type="STRING" id="5888.A0EEA4"/>
<dbReference type="InterPro" id="IPR035699">
    <property type="entry name" value="AAA_6"/>
</dbReference>
<dbReference type="FunFam" id="1.20.58.1120:FF:000001">
    <property type="entry name" value="dynein heavy chain 2, axonemal"/>
    <property type="match status" value="1"/>
</dbReference>
<evidence type="ECO:0000256" key="4">
    <source>
        <dbReference type="ARBA" id="ARBA00022737"/>
    </source>
</evidence>
<proteinExistence type="predicted"/>
<accession>A0EEA4</accession>
<name>A0EEA4_PARTE</name>
<dbReference type="InterPro" id="IPR043157">
    <property type="entry name" value="Dynein_AAA1S"/>
</dbReference>
<evidence type="ECO:0000256" key="2">
    <source>
        <dbReference type="ARBA" id="ARBA00022490"/>
    </source>
</evidence>
<evidence type="ECO:0000256" key="7">
    <source>
        <dbReference type="ARBA" id="ARBA00023017"/>
    </source>
</evidence>
<dbReference type="InterPro" id="IPR026983">
    <property type="entry name" value="DHC"/>
</dbReference>
<dbReference type="HOGENOM" id="CLU_000038_5_2_1"/>
<dbReference type="Gene3D" id="1.10.8.710">
    <property type="match status" value="1"/>
</dbReference>
<protein>
    <recommendedName>
        <fullName evidence="17">Dynein heavy chain hydrolytic ATP-binding dynein motor region domain-containing protein</fullName>
    </recommendedName>
</protein>
<sequence>MKKTNSQKQVHRASGLLDKFREYKETLNRIQKALESYLEEKRMAFPRFYFLSNDELLEILAKSQDFDAIQRNLKKCFEAIYRLEQPEEGARSVNGMISPEGEKIPFVKGVSTKEEVELWLMKRMKQGKVESETQERNHWLLNQPAQVVATISNLIWTYDTEQAINSMTDDSTALSKHYNLLYESLNGLTALVRGTLTPLQHKVIVALITQDVHARDIVDALTDENVSSISEFSWQQQLRYYMDENDLIIVRQVNAKLNYGYEYLGATTRLMLDDNYWSIEYQIRSSSSWTSRNRKDRIKRRTWPKLWECFVLCSIVQIKIEYKMMGRLFSGLVQQGAWACLDEFNRIDIEVLSVIAQQLLTVRQALIRRDQQFIFVNPDKPINLKEEVGVFITMNPGYAGRTELPDNLKVLFRPVSMMIPDYKLIAEIMLQAEGFEDAKSLSQKMTQLYQLSSQQLSQQDHYDFGMRAVKSVLVMAGALKRADINQPEDAVLIRAMRDSNVPKFLKDDLPLFSALISDLFPTAIIKEVDYGDLQKQIEISLDKMKLQRVPNLITKTIQLFETFNVRFGVMLVGNTNSGKTSCYKCLEMTMSDLRRLNHQDQRYQLVTFLCSKSLSVFPWENYMVK</sequence>
<dbReference type="Gene3D" id="1.20.58.1120">
    <property type="match status" value="1"/>
</dbReference>
<evidence type="ECO:0000259" key="14">
    <source>
        <dbReference type="Pfam" id="PF12774"/>
    </source>
</evidence>
<dbReference type="GO" id="GO:0007097">
    <property type="term" value="P:nuclear migration"/>
    <property type="evidence" value="ECO:0000318"/>
    <property type="project" value="GO_Central"/>
</dbReference>
<comment type="subcellular location">
    <subcellularLocation>
        <location evidence="1">Cytoplasm</location>
        <location evidence="1">Cytoskeleton</location>
        <location evidence="1">Cilium axoneme</location>
    </subcellularLocation>
</comment>
<keyword evidence="8" id="KW-0175">Coiled coil</keyword>
<dbReference type="GO" id="GO:0005881">
    <property type="term" value="C:cytoplasmic microtubule"/>
    <property type="evidence" value="ECO:0000318"/>
    <property type="project" value="GO_Central"/>
</dbReference>
<dbReference type="GO" id="GO:0005930">
    <property type="term" value="C:axoneme"/>
    <property type="evidence" value="ECO:0007669"/>
    <property type="project" value="UniProtKB-SubCell"/>
</dbReference>
<dbReference type="GeneID" id="5046803"/>
<evidence type="ECO:0000313" key="15">
    <source>
        <dbReference type="EMBL" id="CAK93621.1"/>
    </source>
</evidence>
<keyword evidence="9" id="KW-0969">Cilium</keyword>
<keyword evidence="16" id="KW-1185">Reference proteome</keyword>
<feature type="domain" description="Dynein heavy chain linker" evidence="13">
    <location>
        <begin position="1"/>
        <end position="122"/>
    </location>
</feature>
<evidence type="ECO:0000256" key="12">
    <source>
        <dbReference type="ARBA" id="ARBA00023273"/>
    </source>
</evidence>
<keyword evidence="5" id="KW-0547">Nucleotide-binding</keyword>
<dbReference type="FunFam" id="3.40.50.300:FF:006183">
    <property type="entry name" value="Flagellar outer dynein arm heavy chain gamma"/>
    <property type="match status" value="1"/>
</dbReference>